<dbReference type="RefSeq" id="XP_011775944.1">
    <property type="nucleotide sequence ID" value="XM_011777642.1"/>
</dbReference>
<proteinExistence type="predicted"/>
<organism evidence="1 2">
    <name type="scientific">Trypanosoma brucei gambiense (strain MHOM/CI/86/DAL972)</name>
    <dbReference type="NCBI Taxonomy" id="679716"/>
    <lineage>
        <taxon>Eukaryota</taxon>
        <taxon>Discoba</taxon>
        <taxon>Euglenozoa</taxon>
        <taxon>Kinetoplastea</taxon>
        <taxon>Metakinetoplastina</taxon>
        <taxon>Trypanosomatida</taxon>
        <taxon>Trypanosomatidae</taxon>
        <taxon>Trypanosoma</taxon>
    </lineage>
</organism>
<gene>
    <name evidence="1" type="ORF">TbgDal_VIII6060</name>
</gene>
<name>C9ZW79_TRYB9</name>
<sequence length="146" mass="17669">MCMRFVDREFGVRNSQKRSTERHHEECSPMHQGAYLERWRMRRRRRFKRFMRFLCHLGRIPPGRLMVPIVCSNVFGSVVQHAIQRCEDKEKVKEKMSRRTERVAKRDTSVMHLRKRADTRMGGLWEGRPPPFLLDINNWMVKNKTK</sequence>
<dbReference type="EMBL" id="FN554971">
    <property type="protein sequence ID" value="CBH13668.1"/>
    <property type="molecule type" value="Genomic_DNA"/>
</dbReference>
<protein>
    <submittedName>
        <fullName evidence="1">Uncharacterized protein</fullName>
    </submittedName>
</protein>
<dbReference type="Proteomes" id="UP000002316">
    <property type="component" value="Chromosome 8"/>
</dbReference>
<evidence type="ECO:0000313" key="1">
    <source>
        <dbReference type="EMBL" id="CBH13668.1"/>
    </source>
</evidence>
<dbReference type="GeneID" id="23863829"/>
<evidence type="ECO:0000313" key="2">
    <source>
        <dbReference type="Proteomes" id="UP000002316"/>
    </source>
</evidence>
<dbReference type="KEGG" id="tbg:TbgDal_VIII6060"/>
<reference evidence="2" key="1">
    <citation type="journal article" date="2010" name="PLoS Negl. Trop. Dis.">
        <title>The genome sequence of Trypanosoma brucei gambiense, causative agent of chronic human african trypanosomiasis.</title>
        <authorList>
            <person name="Jackson A.P."/>
            <person name="Sanders M."/>
            <person name="Berry A."/>
            <person name="McQuillan J."/>
            <person name="Aslett M.A."/>
            <person name="Quail M.A."/>
            <person name="Chukualim B."/>
            <person name="Capewell P."/>
            <person name="MacLeod A."/>
            <person name="Melville S.E."/>
            <person name="Gibson W."/>
            <person name="Barry J.D."/>
            <person name="Berriman M."/>
            <person name="Hertz-Fowler C."/>
        </authorList>
    </citation>
    <scope>NUCLEOTIDE SEQUENCE [LARGE SCALE GENOMIC DNA]</scope>
    <source>
        <strain evidence="2">MHOM/CI/86/DAL972</strain>
    </source>
</reference>
<dbReference type="AlphaFoldDB" id="C9ZW79"/>
<accession>C9ZW79</accession>